<organism evidence="8 9">
    <name type="scientific">Scopulibacillus daqui</name>
    <dbReference type="NCBI Taxonomy" id="1469162"/>
    <lineage>
        <taxon>Bacteria</taxon>
        <taxon>Bacillati</taxon>
        <taxon>Bacillota</taxon>
        <taxon>Bacilli</taxon>
        <taxon>Bacillales</taxon>
        <taxon>Sporolactobacillaceae</taxon>
        <taxon>Scopulibacillus</taxon>
    </lineage>
</organism>
<dbReference type="InterPro" id="IPR025202">
    <property type="entry name" value="PLD-like_dom"/>
</dbReference>
<reference evidence="8 9" key="1">
    <citation type="submission" date="2021-01" db="EMBL/GenBank/DDBJ databases">
        <title>Genomic Encyclopedia of Type Strains, Phase IV (KMG-IV): sequencing the most valuable type-strain genomes for metagenomic binning, comparative biology and taxonomic classification.</title>
        <authorList>
            <person name="Goeker M."/>
        </authorList>
    </citation>
    <scope>NUCLEOTIDE SEQUENCE [LARGE SCALE GENOMIC DNA]</scope>
    <source>
        <strain evidence="8 9">DSM 28236</strain>
    </source>
</reference>
<evidence type="ECO:0000256" key="5">
    <source>
        <dbReference type="ARBA" id="ARBA00022963"/>
    </source>
</evidence>
<evidence type="ECO:0000313" key="9">
    <source>
        <dbReference type="Proteomes" id="UP000808914"/>
    </source>
</evidence>
<feature type="domain" description="Phospholipase D-like" evidence="7">
    <location>
        <begin position="24"/>
        <end position="149"/>
    </location>
</feature>
<keyword evidence="5" id="KW-0442">Lipid degradation</keyword>
<gene>
    <name evidence="8" type="ORF">JOD45_000271</name>
</gene>
<dbReference type="Gene3D" id="3.30.870.10">
    <property type="entry name" value="Endonuclease Chain A"/>
    <property type="match status" value="1"/>
</dbReference>
<evidence type="ECO:0000313" key="8">
    <source>
        <dbReference type="EMBL" id="MBM7644080.1"/>
    </source>
</evidence>
<evidence type="ECO:0000256" key="4">
    <source>
        <dbReference type="ARBA" id="ARBA00022801"/>
    </source>
</evidence>
<keyword evidence="9" id="KW-1185">Reference proteome</keyword>
<evidence type="ECO:0000256" key="1">
    <source>
        <dbReference type="ARBA" id="ARBA00000798"/>
    </source>
</evidence>
<name>A0ABS2PWI8_9BACL</name>
<comment type="similarity">
    <text evidence="2">Belongs to the phospholipase D family.</text>
</comment>
<sequence>MGCQTQAQISTYFSPDDNTQEIFLDFIRKTKNHLRIAIYSFDLKNLTDDLIQLHQSGVDVALICDHSQAQESYERTEIDKLRAANIPLVEGTSQKHKIMHHKFAVRDQIDVESGSWNYTYSASDESNYFDIITSPERAKLFLSKWQEIWDWITKNEPSY</sequence>
<evidence type="ECO:0000259" key="7">
    <source>
        <dbReference type="Pfam" id="PF13091"/>
    </source>
</evidence>
<dbReference type="PANTHER" id="PTHR43856">
    <property type="entry name" value="CARDIOLIPIN HYDROLASE"/>
    <property type="match status" value="1"/>
</dbReference>
<dbReference type="RefSeq" id="WP_205002043.1">
    <property type="nucleotide sequence ID" value="NZ_JAFBER010000001.1"/>
</dbReference>
<dbReference type="InterPro" id="IPR051406">
    <property type="entry name" value="PLD_domain"/>
</dbReference>
<keyword evidence="6" id="KW-0443">Lipid metabolism</keyword>
<comment type="catalytic activity">
    <reaction evidence="1">
        <text>a 1,2-diacyl-sn-glycero-3-phosphocholine + H2O = a 1,2-diacyl-sn-glycero-3-phosphate + choline + H(+)</text>
        <dbReference type="Rhea" id="RHEA:14445"/>
        <dbReference type="ChEBI" id="CHEBI:15354"/>
        <dbReference type="ChEBI" id="CHEBI:15377"/>
        <dbReference type="ChEBI" id="CHEBI:15378"/>
        <dbReference type="ChEBI" id="CHEBI:57643"/>
        <dbReference type="ChEBI" id="CHEBI:58608"/>
        <dbReference type="EC" id="3.1.4.4"/>
    </reaction>
</comment>
<dbReference type="Proteomes" id="UP000808914">
    <property type="component" value="Unassembled WGS sequence"/>
</dbReference>
<dbReference type="PANTHER" id="PTHR43856:SF1">
    <property type="entry name" value="MITOCHONDRIAL CARDIOLIPIN HYDROLASE"/>
    <property type="match status" value="1"/>
</dbReference>
<proteinExistence type="inferred from homology"/>
<evidence type="ECO:0000256" key="2">
    <source>
        <dbReference type="ARBA" id="ARBA00008664"/>
    </source>
</evidence>
<keyword evidence="4" id="KW-0378">Hydrolase</keyword>
<dbReference type="Pfam" id="PF13091">
    <property type="entry name" value="PLDc_2"/>
    <property type="match status" value="1"/>
</dbReference>
<dbReference type="SUPFAM" id="SSF56024">
    <property type="entry name" value="Phospholipase D/nuclease"/>
    <property type="match status" value="1"/>
</dbReference>
<protein>
    <recommendedName>
        <fullName evidence="3">phospholipase D</fullName>
        <ecNumber evidence="3">3.1.4.4</ecNumber>
    </recommendedName>
</protein>
<evidence type="ECO:0000256" key="6">
    <source>
        <dbReference type="ARBA" id="ARBA00023098"/>
    </source>
</evidence>
<comment type="caution">
    <text evidence="8">The sequence shown here is derived from an EMBL/GenBank/DDBJ whole genome shotgun (WGS) entry which is preliminary data.</text>
</comment>
<dbReference type="EC" id="3.1.4.4" evidence="3"/>
<dbReference type="EMBL" id="JAFBER010000001">
    <property type="protein sequence ID" value="MBM7644080.1"/>
    <property type="molecule type" value="Genomic_DNA"/>
</dbReference>
<evidence type="ECO:0000256" key="3">
    <source>
        <dbReference type="ARBA" id="ARBA00012027"/>
    </source>
</evidence>
<accession>A0ABS2PWI8</accession>